<dbReference type="PANTHER" id="PTHR46348">
    <property type="entry name" value="DELETED IN LUNG AND ESOPHAGEAL CANCER PROTEIN 1"/>
    <property type="match status" value="1"/>
</dbReference>
<dbReference type="GO" id="GO:0008285">
    <property type="term" value="P:negative regulation of cell population proliferation"/>
    <property type="evidence" value="ECO:0007669"/>
    <property type="project" value="InterPro"/>
</dbReference>
<evidence type="ECO:0008006" key="3">
    <source>
        <dbReference type="Google" id="ProtNLM"/>
    </source>
</evidence>
<evidence type="ECO:0000313" key="1">
    <source>
        <dbReference type="EMBL" id="KAF8572251.1"/>
    </source>
</evidence>
<dbReference type="PANTHER" id="PTHR46348:SF1">
    <property type="entry name" value="DELETED IN LUNG AND ESOPHAGEAL CANCER PROTEIN 1"/>
    <property type="match status" value="1"/>
</dbReference>
<dbReference type="EMBL" id="JTDF01000112">
    <property type="protein sequence ID" value="KAF8572251.1"/>
    <property type="molecule type" value="Genomic_DNA"/>
</dbReference>
<organism evidence="1 2">
    <name type="scientific">Paragonimus westermani</name>
    <dbReference type="NCBI Taxonomy" id="34504"/>
    <lineage>
        <taxon>Eukaryota</taxon>
        <taxon>Metazoa</taxon>
        <taxon>Spiralia</taxon>
        <taxon>Lophotrochozoa</taxon>
        <taxon>Platyhelminthes</taxon>
        <taxon>Trematoda</taxon>
        <taxon>Digenea</taxon>
        <taxon>Plagiorchiida</taxon>
        <taxon>Troglotremata</taxon>
        <taxon>Troglotrematidae</taxon>
        <taxon>Paragonimus</taxon>
    </lineage>
</organism>
<dbReference type="GO" id="GO:0005929">
    <property type="term" value="C:cilium"/>
    <property type="evidence" value="ECO:0007669"/>
    <property type="project" value="TreeGrafter"/>
</dbReference>
<proteinExistence type="predicted"/>
<dbReference type="GO" id="GO:0005737">
    <property type="term" value="C:cytoplasm"/>
    <property type="evidence" value="ECO:0007669"/>
    <property type="project" value="TreeGrafter"/>
</dbReference>
<dbReference type="Gene3D" id="2.60.40.10">
    <property type="entry name" value="Immunoglobulins"/>
    <property type="match status" value="2"/>
</dbReference>
<dbReference type="InterPro" id="IPR033304">
    <property type="entry name" value="DLEC1"/>
</dbReference>
<dbReference type="InterPro" id="IPR013783">
    <property type="entry name" value="Ig-like_fold"/>
</dbReference>
<evidence type="ECO:0000313" key="2">
    <source>
        <dbReference type="Proteomes" id="UP000699462"/>
    </source>
</evidence>
<comment type="caution">
    <text evidence="1">The sequence shown here is derived from an EMBL/GenBank/DDBJ whole genome shotgun (WGS) entry which is preliminary data.</text>
</comment>
<reference evidence="1 2" key="1">
    <citation type="submission" date="2019-07" db="EMBL/GenBank/DDBJ databases">
        <title>Annotation for the trematode Paragonimus westermani.</title>
        <authorList>
            <person name="Choi Y.-J."/>
        </authorList>
    </citation>
    <scope>NUCLEOTIDE SEQUENCE [LARGE SCALE GENOMIC DNA]</scope>
    <source>
        <strain evidence="1">180907_Pwestermani</strain>
    </source>
</reference>
<dbReference type="Pfam" id="PF23316">
    <property type="entry name" value="Ig_DLEC1_6th"/>
    <property type="match status" value="1"/>
</dbReference>
<protein>
    <recommendedName>
        <fullName evidence="3">Deleted in lung and esophageal cancer protein 1</fullName>
    </recommendedName>
</protein>
<dbReference type="AlphaFoldDB" id="A0A8T0E0G4"/>
<dbReference type="OrthoDB" id="6260040at2759"/>
<dbReference type="GO" id="GO:0015631">
    <property type="term" value="F:tubulin binding"/>
    <property type="evidence" value="ECO:0007669"/>
    <property type="project" value="TreeGrafter"/>
</dbReference>
<gene>
    <name evidence="1" type="ORF">P879_01848</name>
</gene>
<accession>A0A8T0E0G4</accession>
<sequence length="969" mass="108266">MDISPPHAYLKSIFRGVKTCTSVELINLTLLEADFKWFPPTGSDVSWIEVSITPTSGHLKGHERTTVQISLVASKQQTIRDFRLPCLVDGMPGQLECVIHGDVQGLTVLVNSAIEQMTLSSNTQLELTMPLTATASKSCKLIEGQPISFGEDVGLYAPVQRWIEIVNPTPMVAELTTRMVNFGLLTQIKLSTSYCPHLGIGNEISARSQDALETTKSERLDGVEEKPERRLLYDWCRTFLSNSRGACIFVHTAMISEDGIYYKSVSKGSNRVFEPASSWMIPAFGRLRLCLVCVADLWGAYKDCVELIARSVSGRRHVDSEPPTINLPVQFTVIGCPILLIATSPFGQITNSVGRKLRSLSQTMEFLERDLVLSAFTEEAKRLNVRFGDRLIGSSPVNRTVRLHNSSNQDVRIDWQIFLDSNTKDDSSLLEFLCFTSPAFERIDVSVQPPVNTRTSLEELEHTDDGEKSLIKVLIRPREGDLVWQSSSARIAPSPSTHLPAFTICPEQLIIPPHQDGSITVTFRPIEVAYMKNTDMPVSLRAHAFGYLTLDNSPECLQQGVERSGSLLTDRLCLNITAQLTRPLLQLDLDDNFITNDYNTTAPVGCLNFSAGLGDLLLRSPNEHILNQRDQEDCRLTGAVEPVSWLEEFGGSIVYTCSVFILRHIRMRSSNKLPIRVRLVIDADALNFGFLAFERVKVGATVDRHSQLLHTLELTLRPNHPEKVTTAFRLDLKDLPEKCDDPQNASFNHVQITEGFLKQEAGLQIVAGPTDSEDSKTEFASHYMVRLCAQIARPTVRIFPDTQIDFGTVYVGDFGMSELRVINDSRMRAFWYISLEDQGMHVHSQLDTIVFDTKSVDNNERTLLETQCSGEETLVSWQTDPKPTSDSDVRPFSSDGAFHVAPRSGLLEALSVDATEHVACVTIRFKPTRSARFEATYRIGGVLGEAEKYIKFVGTGSHDERHRKLVQWK</sequence>
<name>A0A8T0E0G4_9TREM</name>
<keyword evidence="2" id="KW-1185">Reference proteome</keyword>
<dbReference type="Proteomes" id="UP000699462">
    <property type="component" value="Unassembled WGS sequence"/>
</dbReference>